<dbReference type="Gene3D" id="3.20.20.80">
    <property type="entry name" value="Glycosidases"/>
    <property type="match status" value="1"/>
</dbReference>
<dbReference type="GO" id="GO:0016798">
    <property type="term" value="F:hydrolase activity, acting on glycosyl bonds"/>
    <property type="evidence" value="ECO:0007669"/>
    <property type="project" value="UniProtKB-KW"/>
</dbReference>
<dbReference type="InterPro" id="IPR001223">
    <property type="entry name" value="Glyco_hydro18_cat"/>
</dbReference>
<dbReference type="CDD" id="cd00118">
    <property type="entry name" value="LysM"/>
    <property type="match status" value="2"/>
</dbReference>
<proteinExistence type="predicted"/>
<evidence type="ECO:0000256" key="1">
    <source>
        <dbReference type="ARBA" id="ARBA00022801"/>
    </source>
</evidence>
<gene>
    <name evidence="5" type="ORF">CTER_3529</name>
</gene>
<sequence>MIYLRIHVVRRGDSIYTIARRYNVSPQKIISDNELTNPAQLVIGQTLVILEGTRRHVVAPGQSLYSIAAMYRIGVNEILQANPQITNPSQIAAGQTIVIPPRTINFGNIQVNGYTFPNINRDVLRRTLPYLTYLSIFSYQVRADGSMRGIDDEPLINAARAAGVAPLMVITNLGETGGFNSDIARAILTSEEVQNTLLDNAISNMRDKNYFGLDIDFEYIYPDDRENYNNFLRKAVNTLRPLGFSVTTALAPKTSAGQVGKLYEAHDYPVHGALADHVIIMTYEWGFTYSAPMAVSPIPGIRRVLDYAVTAIPREKIFMGMSNYGYDWTLPYQPGTAARTVTNTGAVDLARRRGAEIQYDEESQAPFFYYYDDNRRQHVVWFEDARSILAKLSLANEFRLGGVSYWTIMNFFPQNWLVLSNVYNIQKVL</sequence>
<comment type="caution">
    <text evidence="5">The sequence shown here is derived from an EMBL/GenBank/DDBJ whole genome shotgun (WGS) entry which is preliminary data.</text>
</comment>
<dbReference type="Gene3D" id="3.10.50.10">
    <property type="match status" value="1"/>
</dbReference>
<name>S0FNC6_RUMCE</name>
<dbReference type="Gene3D" id="3.10.350.10">
    <property type="entry name" value="LysM domain"/>
    <property type="match status" value="2"/>
</dbReference>
<dbReference type="GO" id="GO:0070492">
    <property type="term" value="F:oligosaccharide binding"/>
    <property type="evidence" value="ECO:0007669"/>
    <property type="project" value="TreeGrafter"/>
</dbReference>
<dbReference type="SUPFAM" id="SSF54106">
    <property type="entry name" value="LysM domain"/>
    <property type="match status" value="2"/>
</dbReference>
<evidence type="ECO:0000259" key="3">
    <source>
        <dbReference type="PROSITE" id="PS51782"/>
    </source>
</evidence>
<dbReference type="SMART" id="SM00636">
    <property type="entry name" value="Glyco_18"/>
    <property type="match status" value="1"/>
</dbReference>
<dbReference type="PANTHER" id="PTHR46066:SF2">
    <property type="entry name" value="CHITINASE DOMAIN-CONTAINING PROTEIN 1"/>
    <property type="match status" value="1"/>
</dbReference>
<organism evidence="5 6">
    <name type="scientific">Ruminiclostridium cellobioparum subsp. termitidis CT1112</name>
    <dbReference type="NCBI Taxonomy" id="1195236"/>
    <lineage>
        <taxon>Bacteria</taxon>
        <taxon>Bacillati</taxon>
        <taxon>Bacillota</taxon>
        <taxon>Clostridia</taxon>
        <taxon>Eubacteriales</taxon>
        <taxon>Oscillospiraceae</taxon>
        <taxon>Ruminiclostridium</taxon>
    </lineage>
</organism>
<dbReference type="PROSITE" id="PS51910">
    <property type="entry name" value="GH18_2"/>
    <property type="match status" value="1"/>
</dbReference>
<evidence type="ECO:0000313" key="6">
    <source>
        <dbReference type="Proteomes" id="UP000014155"/>
    </source>
</evidence>
<feature type="domain" description="LysM" evidence="3">
    <location>
        <begin position="5"/>
        <end position="49"/>
    </location>
</feature>
<dbReference type="STRING" id="1195236.CTER_3529"/>
<dbReference type="PROSITE" id="PS51782">
    <property type="entry name" value="LYSM"/>
    <property type="match status" value="2"/>
</dbReference>
<dbReference type="Proteomes" id="UP000014155">
    <property type="component" value="Unassembled WGS sequence"/>
</dbReference>
<dbReference type="InterPro" id="IPR036779">
    <property type="entry name" value="LysM_dom_sf"/>
</dbReference>
<protein>
    <submittedName>
        <fullName evidence="5">Putative glycosyl hydrolase</fullName>
    </submittedName>
</protein>
<keyword evidence="2" id="KW-0326">Glycosidase</keyword>
<dbReference type="InterPro" id="IPR029070">
    <property type="entry name" value="Chitinase_insertion_sf"/>
</dbReference>
<feature type="domain" description="GH18" evidence="4">
    <location>
        <begin position="109"/>
        <end position="429"/>
    </location>
</feature>
<dbReference type="PANTHER" id="PTHR46066">
    <property type="entry name" value="CHITINASE DOMAIN-CONTAINING PROTEIN 1 FAMILY MEMBER"/>
    <property type="match status" value="1"/>
</dbReference>
<dbReference type="EMBL" id="AORV01000049">
    <property type="protein sequence ID" value="EMS70649.1"/>
    <property type="molecule type" value="Genomic_DNA"/>
</dbReference>
<dbReference type="SUPFAM" id="SSF51445">
    <property type="entry name" value="(Trans)glycosidases"/>
    <property type="match status" value="1"/>
</dbReference>
<dbReference type="InterPro" id="IPR011583">
    <property type="entry name" value="Chitinase_II/V-like_cat"/>
</dbReference>
<keyword evidence="1 5" id="KW-0378">Hydrolase</keyword>
<reference evidence="5 6" key="1">
    <citation type="journal article" date="2013" name="Genome Announc.">
        <title>Draft Genome Sequence of the Cellulolytic, Mesophilic, Anaerobic Bacterium Clostridium termitidis Strain CT1112 (DSM 5398).</title>
        <authorList>
            <person name="Lal S."/>
            <person name="Ramachandran U."/>
            <person name="Zhang X."/>
            <person name="Munir R."/>
            <person name="Sparling R."/>
            <person name="Levin D.B."/>
        </authorList>
    </citation>
    <scope>NUCLEOTIDE SEQUENCE [LARGE SCALE GENOMIC DNA]</scope>
    <source>
        <strain evidence="5 6">CT1112</strain>
    </source>
</reference>
<dbReference type="Pfam" id="PF01476">
    <property type="entry name" value="LysM"/>
    <property type="match status" value="2"/>
</dbReference>
<evidence type="ECO:0000256" key="2">
    <source>
        <dbReference type="ARBA" id="ARBA00023295"/>
    </source>
</evidence>
<dbReference type="InterPro" id="IPR041704">
    <property type="entry name" value="CFLE_GH18"/>
</dbReference>
<evidence type="ECO:0000259" key="4">
    <source>
        <dbReference type="PROSITE" id="PS51910"/>
    </source>
</evidence>
<feature type="domain" description="LysM" evidence="3">
    <location>
        <begin position="54"/>
        <end position="99"/>
    </location>
</feature>
<keyword evidence="6" id="KW-1185">Reference proteome</keyword>
<dbReference type="eggNOG" id="COG1388">
    <property type="taxonomic scope" value="Bacteria"/>
</dbReference>
<evidence type="ECO:0000313" key="5">
    <source>
        <dbReference type="EMBL" id="EMS70649.1"/>
    </source>
</evidence>
<dbReference type="CDD" id="cd02874">
    <property type="entry name" value="GH18_CFLE_spore_hydrolase"/>
    <property type="match status" value="1"/>
</dbReference>
<dbReference type="GO" id="GO:0012505">
    <property type="term" value="C:endomembrane system"/>
    <property type="evidence" value="ECO:0007669"/>
    <property type="project" value="TreeGrafter"/>
</dbReference>
<dbReference type="Pfam" id="PF00704">
    <property type="entry name" value="Glyco_hydro_18"/>
    <property type="match status" value="1"/>
</dbReference>
<dbReference type="eggNOG" id="COG3858">
    <property type="taxonomic scope" value="Bacteria"/>
</dbReference>
<dbReference type="SMART" id="SM00257">
    <property type="entry name" value="LysM"/>
    <property type="match status" value="2"/>
</dbReference>
<dbReference type="GO" id="GO:0008061">
    <property type="term" value="F:chitin binding"/>
    <property type="evidence" value="ECO:0007669"/>
    <property type="project" value="InterPro"/>
</dbReference>
<dbReference type="InterPro" id="IPR018392">
    <property type="entry name" value="LysM"/>
</dbReference>
<dbReference type="InterPro" id="IPR017853">
    <property type="entry name" value="GH"/>
</dbReference>
<dbReference type="PATRIC" id="fig|1195236.3.peg.3751"/>
<dbReference type="AlphaFoldDB" id="S0FNC6"/>
<dbReference type="GO" id="GO:0005975">
    <property type="term" value="P:carbohydrate metabolic process"/>
    <property type="evidence" value="ECO:0007669"/>
    <property type="project" value="InterPro"/>
</dbReference>
<accession>S0FNC6</accession>